<accession>A0A9Q4KU76</accession>
<feature type="compositionally biased region" description="Polar residues" evidence="8">
    <location>
        <begin position="92"/>
        <end position="106"/>
    </location>
</feature>
<dbReference type="EC" id="6.3.5.7" evidence="7"/>
<dbReference type="PROSITE" id="PS00571">
    <property type="entry name" value="AMIDASES"/>
    <property type="match status" value="1"/>
</dbReference>
<name>A0A9Q4KU76_9EURY</name>
<evidence type="ECO:0000256" key="4">
    <source>
        <dbReference type="ARBA" id="ARBA00022840"/>
    </source>
</evidence>
<evidence type="ECO:0000313" key="10">
    <source>
        <dbReference type="EMBL" id="MDE4908941.1"/>
    </source>
</evidence>
<feature type="active site" description="Charge relay system" evidence="7">
    <location>
        <position position="115"/>
    </location>
</feature>
<dbReference type="PANTHER" id="PTHR11895">
    <property type="entry name" value="TRANSAMIDASE"/>
    <property type="match status" value="1"/>
</dbReference>
<dbReference type="InterPro" id="IPR020556">
    <property type="entry name" value="Amidase_CS"/>
</dbReference>
<organism evidence="10 11">
    <name type="scientific">Methanogenium marinum</name>
    <dbReference type="NCBI Taxonomy" id="348610"/>
    <lineage>
        <taxon>Archaea</taxon>
        <taxon>Methanobacteriati</taxon>
        <taxon>Methanobacteriota</taxon>
        <taxon>Stenosarchaea group</taxon>
        <taxon>Methanomicrobia</taxon>
        <taxon>Methanomicrobiales</taxon>
        <taxon>Methanomicrobiaceae</taxon>
        <taxon>Methanogenium</taxon>
    </lineage>
</organism>
<dbReference type="HAMAP" id="MF_00120">
    <property type="entry name" value="GatA"/>
    <property type="match status" value="1"/>
</dbReference>
<dbReference type="EMBL" id="JAKELO010000002">
    <property type="protein sequence ID" value="MDE4908941.1"/>
    <property type="molecule type" value="Genomic_DNA"/>
</dbReference>
<comment type="subunit">
    <text evidence="7">Heterotrimer of A, B and C subunits.</text>
</comment>
<evidence type="ECO:0000259" key="9">
    <source>
        <dbReference type="Pfam" id="PF01425"/>
    </source>
</evidence>
<evidence type="ECO:0000256" key="6">
    <source>
        <dbReference type="ARBA" id="ARBA00047407"/>
    </source>
</evidence>
<dbReference type="GO" id="GO:0005524">
    <property type="term" value="F:ATP binding"/>
    <property type="evidence" value="ECO:0007669"/>
    <property type="project" value="UniProtKB-KW"/>
</dbReference>
<evidence type="ECO:0000256" key="5">
    <source>
        <dbReference type="ARBA" id="ARBA00022917"/>
    </source>
</evidence>
<feature type="active site" description="Charge relay system" evidence="7">
    <location>
        <position position="40"/>
    </location>
</feature>
<proteinExistence type="inferred from homology"/>
<dbReference type="AlphaFoldDB" id="A0A9Q4KU76"/>
<dbReference type="Proteomes" id="UP001143747">
    <property type="component" value="Unassembled WGS sequence"/>
</dbReference>
<dbReference type="InterPro" id="IPR023631">
    <property type="entry name" value="Amidase_dom"/>
</dbReference>
<dbReference type="Pfam" id="PF01425">
    <property type="entry name" value="Amidase"/>
    <property type="match status" value="1"/>
</dbReference>
<comment type="caution">
    <text evidence="10">The sequence shown here is derived from an EMBL/GenBank/DDBJ whole genome shotgun (WGS) entry which is preliminary data.</text>
</comment>
<comment type="function">
    <text evidence="7">Allows the formation of correctly charged Gln-tRNA(Gln) through the transamidation of misacylated Glu-tRNA(Gln) in organisms which lack glutaminyl-tRNA synthetase. The reaction takes place in the presence of glutamine and ATP through an activated gamma-phospho-Glu-tRNA(Gln).</text>
</comment>
<evidence type="ECO:0000256" key="7">
    <source>
        <dbReference type="HAMAP-Rule" id="MF_00120"/>
    </source>
</evidence>
<dbReference type="SUPFAM" id="SSF75304">
    <property type="entry name" value="Amidase signature (AS) enzymes"/>
    <property type="match status" value="1"/>
</dbReference>
<evidence type="ECO:0000313" key="11">
    <source>
        <dbReference type="Proteomes" id="UP001143747"/>
    </source>
</evidence>
<dbReference type="GO" id="GO:0030956">
    <property type="term" value="C:glutamyl-tRNA(Gln) amidotransferase complex"/>
    <property type="evidence" value="ECO:0007669"/>
    <property type="project" value="InterPro"/>
</dbReference>
<feature type="active site" description="Acyl-ester intermediate" evidence="7">
    <location>
        <position position="139"/>
    </location>
</feature>
<dbReference type="InterPro" id="IPR004412">
    <property type="entry name" value="GatA"/>
</dbReference>
<dbReference type="RefSeq" id="WP_274925552.1">
    <property type="nucleotide sequence ID" value="NZ_JAKELO010000002.1"/>
</dbReference>
<gene>
    <name evidence="7 10" type="primary">gatA</name>
    <name evidence="10" type="ORF">L0665_10015</name>
</gene>
<dbReference type="GO" id="GO:0050567">
    <property type="term" value="F:glutaminyl-tRNA synthase (glutamine-hydrolyzing) activity"/>
    <property type="evidence" value="ECO:0007669"/>
    <property type="project" value="UniProtKB-UniRule"/>
</dbReference>
<evidence type="ECO:0000256" key="2">
    <source>
        <dbReference type="ARBA" id="ARBA00022598"/>
    </source>
</evidence>
<keyword evidence="4 7" id="KW-0067">ATP-binding</keyword>
<dbReference type="PANTHER" id="PTHR11895:SF7">
    <property type="entry name" value="GLUTAMYL-TRNA(GLN) AMIDOTRANSFERASE SUBUNIT A, MITOCHONDRIAL"/>
    <property type="match status" value="1"/>
</dbReference>
<dbReference type="InterPro" id="IPR000120">
    <property type="entry name" value="Amidase"/>
</dbReference>
<feature type="domain" description="Amidase" evidence="9">
    <location>
        <begin position="26"/>
        <end position="422"/>
    </location>
</feature>
<keyword evidence="5 7" id="KW-0648">Protein biosynthesis</keyword>
<keyword evidence="11" id="KW-1185">Reference proteome</keyword>
<feature type="region of interest" description="Disordered" evidence="8">
    <location>
        <begin position="92"/>
        <end position="119"/>
    </location>
</feature>
<evidence type="ECO:0000256" key="1">
    <source>
        <dbReference type="ARBA" id="ARBA00008069"/>
    </source>
</evidence>
<comment type="similarity">
    <text evidence="1 7">Belongs to the amidase family. GatA subfamily.</text>
</comment>
<sequence length="434" mass="46296">MVKEYFFEKTDRTNAFITRLDLAMYEETGGPLEGKGIAVKDNISTAGIPTTCGSRILAGYVPPFDAHVVTCLREAGAAIVGKTNMDEFGMGTTTENSAYGPTTNPHDTSRVPGGSSGGSAAAVGDGMVDMALGSDTGGSIRCPAAFCGIVGLKPTFGRVSRYGLIAYSNSLEQIGPLGQTVTDVNTLMSAIAGPDSRDSTAYDRPYTHTPSSEIAGMKIAVPEEFFGEGVDPTVAESVRNAIGKLEDAGAETMACSIPSMAYALAAYYVTCTSEASSNLSRFDGVRFGPSVETKRSWHDEYRDHRGTFFGKEVQRRILLGTFALSAGYYGKYYAKAQVARENVRKDFLRIFKDADIIAGPTMPQIAFKLGEKSDPLSMYLADILTVPANLAGVPAISVPCGTVDKMPVGLQLIGRHFEDERVVDAAFAYETEVI</sequence>
<protein>
    <recommendedName>
        <fullName evidence="7">Glutamyl-tRNA(Gln) amidotransferase subunit A</fullName>
        <shortName evidence="7">Glu-ADT subunit A</shortName>
        <ecNumber evidence="7">6.3.5.7</ecNumber>
    </recommendedName>
</protein>
<dbReference type="GO" id="GO:0006412">
    <property type="term" value="P:translation"/>
    <property type="evidence" value="ECO:0007669"/>
    <property type="project" value="UniProtKB-UniRule"/>
</dbReference>
<keyword evidence="3 7" id="KW-0547">Nucleotide-binding</keyword>
<dbReference type="Gene3D" id="3.90.1300.10">
    <property type="entry name" value="Amidase signature (AS) domain"/>
    <property type="match status" value="1"/>
</dbReference>
<evidence type="ECO:0000256" key="8">
    <source>
        <dbReference type="SAM" id="MobiDB-lite"/>
    </source>
</evidence>
<evidence type="ECO:0000256" key="3">
    <source>
        <dbReference type="ARBA" id="ARBA00022741"/>
    </source>
</evidence>
<dbReference type="InterPro" id="IPR036928">
    <property type="entry name" value="AS_sf"/>
</dbReference>
<comment type="catalytic activity">
    <reaction evidence="6 7">
        <text>L-glutamyl-tRNA(Gln) + L-glutamine + ATP + H2O = L-glutaminyl-tRNA(Gln) + L-glutamate + ADP + phosphate + H(+)</text>
        <dbReference type="Rhea" id="RHEA:17521"/>
        <dbReference type="Rhea" id="RHEA-COMP:9681"/>
        <dbReference type="Rhea" id="RHEA-COMP:9684"/>
        <dbReference type="ChEBI" id="CHEBI:15377"/>
        <dbReference type="ChEBI" id="CHEBI:15378"/>
        <dbReference type="ChEBI" id="CHEBI:29985"/>
        <dbReference type="ChEBI" id="CHEBI:30616"/>
        <dbReference type="ChEBI" id="CHEBI:43474"/>
        <dbReference type="ChEBI" id="CHEBI:58359"/>
        <dbReference type="ChEBI" id="CHEBI:78520"/>
        <dbReference type="ChEBI" id="CHEBI:78521"/>
        <dbReference type="ChEBI" id="CHEBI:456216"/>
        <dbReference type="EC" id="6.3.5.7"/>
    </reaction>
</comment>
<dbReference type="NCBIfam" id="TIGR00132">
    <property type="entry name" value="gatA"/>
    <property type="match status" value="1"/>
</dbReference>
<reference evidence="10" key="1">
    <citation type="submission" date="2022-01" db="EMBL/GenBank/DDBJ databases">
        <title>Draft genome of Methanogenium marinum DSM 15558.</title>
        <authorList>
            <person name="Chen S.-C."/>
            <person name="You Y.-T."/>
        </authorList>
    </citation>
    <scope>NUCLEOTIDE SEQUENCE</scope>
    <source>
        <strain evidence="10">DSM 15558</strain>
    </source>
</reference>
<keyword evidence="2 7" id="KW-0436">Ligase</keyword>